<feature type="non-terminal residue" evidence="1">
    <location>
        <position position="1"/>
    </location>
</feature>
<keyword evidence="2" id="KW-1185">Reference proteome</keyword>
<sequence>ERSMCTLSEKLARIKLPIDEFGYQGVVIDEDLAKHNFEFSGQRLCEIWRCDNIHGRQVHINYVDYNEDPFHNKGKEPTTWSWIEHHA</sequence>
<accession>A0ABN7XDK3</accession>
<reference evidence="1 2" key="1">
    <citation type="submission" date="2021-06" db="EMBL/GenBank/DDBJ databases">
        <authorList>
            <person name="Kallberg Y."/>
            <person name="Tangrot J."/>
            <person name="Rosling A."/>
        </authorList>
    </citation>
    <scope>NUCLEOTIDE SEQUENCE [LARGE SCALE GENOMIC DNA]</scope>
    <source>
        <strain evidence="1 2">120-4 pot B 10/14</strain>
    </source>
</reference>
<evidence type="ECO:0000313" key="1">
    <source>
        <dbReference type="EMBL" id="CAG8851748.1"/>
    </source>
</evidence>
<dbReference type="EMBL" id="CAJVQB010107687">
    <property type="protein sequence ID" value="CAG8851748.1"/>
    <property type="molecule type" value="Genomic_DNA"/>
</dbReference>
<evidence type="ECO:0000313" key="2">
    <source>
        <dbReference type="Proteomes" id="UP000789901"/>
    </source>
</evidence>
<proteinExistence type="predicted"/>
<name>A0ABN7XDK3_GIGMA</name>
<dbReference type="Proteomes" id="UP000789901">
    <property type="component" value="Unassembled WGS sequence"/>
</dbReference>
<protein>
    <submittedName>
        <fullName evidence="1">45996_t:CDS:1</fullName>
    </submittedName>
</protein>
<organism evidence="1 2">
    <name type="scientific">Gigaspora margarita</name>
    <dbReference type="NCBI Taxonomy" id="4874"/>
    <lineage>
        <taxon>Eukaryota</taxon>
        <taxon>Fungi</taxon>
        <taxon>Fungi incertae sedis</taxon>
        <taxon>Mucoromycota</taxon>
        <taxon>Glomeromycotina</taxon>
        <taxon>Glomeromycetes</taxon>
        <taxon>Diversisporales</taxon>
        <taxon>Gigasporaceae</taxon>
        <taxon>Gigaspora</taxon>
    </lineage>
</organism>
<gene>
    <name evidence="1" type="ORF">GMARGA_LOCUS40895</name>
</gene>
<comment type="caution">
    <text evidence="1">The sequence shown here is derived from an EMBL/GenBank/DDBJ whole genome shotgun (WGS) entry which is preliminary data.</text>
</comment>